<organism evidence="1 2">
    <name type="scientific">Fulvimarina manganoxydans</name>
    <dbReference type="NCBI Taxonomy" id="937218"/>
    <lineage>
        <taxon>Bacteria</taxon>
        <taxon>Pseudomonadati</taxon>
        <taxon>Pseudomonadota</taxon>
        <taxon>Alphaproteobacteria</taxon>
        <taxon>Hyphomicrobiales</taxon>
        <taxon>Aurantimonadaceae</taxon>
        <taxon>Fulvimarina</taxon>
    </lineage>
</organism>
<protein>
    <submittedName>
        <fullName evidence="1">Glycosyltransferase involved in cell wall bisynthesis</fullName>
    </submittedName>
</protein>
<dbReference type="EMBL" id="FWXR01000025">
    <property type="protein sequence ID" value="SMD08815.1"/>
    <property type="molecule type" value="Genomic_DNA"/>
</dbReference>
<dbReference type="OrthoDB" id="9801609at2"/>
<reference evidence="1 2" key="1">
    <citation type="submission" date="2017-04" db="EMBL/GenBank/DDBJ databases">
        <authorList>
            <person name="Afonso C.L."/>
            <person name="Miller P.J."/>
            <person name="Scott M.A."/>
            <person name="Spackman E."/>
            <person name="Goraichik I."/>
            <person name="Dimitrov K.M."/>
            <person name="Suarez D.L."/>
            <person name="Swayne D.E."/>
        </authorList>
    </citation>
    <scope>NUCLEOTIDE SEQUENCE [LARGE SCALE GENOMIC DNA]</scope>
    <source>
        <strain evidence="1 2">CGMCC 1.10972</strain>
    </source>
</reference>
<dbReference type="AlphaFoldDB" id="A0A1W2EGP9"/>
<name>A0A1W2EGP9_9HYPH</name>
<evidence type="ECO:0000313" key="1">
    <source>
        <dbReference type="EMBL" id="SMD08815.1"/>
    </source>
</evidence>
<dbReference type="GO" id="GO:0016740">
    <property type="term" value="F:transferase activity"/>
    <property type="evidence" value="ECO:0007669"/>
    <property type="project" value="UniProtKB-KW"/>
</dbReference>
<keyword evidence="2" id="KW-1185">Reference proteome</keyword>
<accession>A0A1W2EGP9</accession>
<dbReference type="Gene3D" id="3.40.50.2000">
    <property type="entry name" value="Glycogen Phosphorylase B"/>
    <property type="match status" value="1"/>
</dbReference>
<sequence length="428" mass="48149">MKTIHWVSPLPPDRTDIGHFTNRTLPAFAGKARVTIWTATENPVPPDLAGVEIRRFERTPEDYAALNRADAIFYNLGNHGGFHWPIQEMAWMVPGIVILHEADLHGLFFHYWLERHDRRPIYLRELERVHGAPAIEVAHKVLTGLEPGEAMKPFPLLSPALVNAFGAVCHTQLVREEVERNELPALQVELPYEAGPLQRRVERDGPIRLVQFGYLGIHRRIDSVLDALARQPDRDLFRFDIYGPIWDEPMVRGWIADRGLQEIVTLKGFVPEAELDEALASADLVFNLRFPTIGEASGSQLRIFNAGVPSVVSDIGWFAQLPDETVLKAHPKEEAGLLDSYLTALLGDRTVFDDRGFSGRRRLETVHAPEAYVDALLGFTERLTDARRGLARQFAQHRFVGVTDSVIGWTAPLEAKGVIDRHLGRGSM</sequence>
<evidence type="ECO:0000313" key="2">
    <source>
        <dbReference type="Proteomes" id="UP000192656"/>
    </source>
</evidence>
<proteinExistence type="predicted"/>
<keyword evidence="1" id="KW-0808">Transferase</keyword>
<dbReference type="RefSeq" id="WP_084412229.1">
    <property type="nucleotide sequence ID" value="NZ_FWXR01000025.1"/>
</dbReference>
<dbReference type="SUPFAM" id="SSF53756">
    <property type="entry name" value="UDP-Glycosyltransferase/glycogen phosphorylase"/>
    <property type="match status" value="1"/>
</dbReference>
<dbReference type="STRING" id="937218.SAMN06297251_12525"/>
<dbReference type="Proteomes" id="UP000192656">
    <property type="component" value="Unassembled WGS sequence"/>
</dbReference>
<gene>
    <name evidence="1" type="ORF">SAMN06297251_12525</name>
</gene>